<dbReference type="Proteomes" id="UP000582981">
    <property type="component" value="Unassembled WGS sequence"/>
</dbReference>
<sequence>MNLSPLLNRTHSSSSGTLRSLLDALEDSGQMTEGTSRRTRTIADTLTGLTRRG</sequence>
<feature type="region of interest" description="Disordered" evidence="1">
    <location>
        <begin position="28"/>
        <end position="53"/>
    </location>
</feature>
<comment type="caution">
    <text evidence="2">The sequence shown here is derived from an EMBL/GenBank/DDBJ whole genome shotgun (WGS) entry which is preliminary data.</text>
</comment>
<proteinExistence type="predicted"/>
<evidence type="ECO:0000313" key="2">
    <source>
        <dbReference type="EMBL" id="NWB47822.1"/>
    </source>
</evidence>
<accession>A0A7Y7WE95</accession>
<organism evidence="2 3">
    <name type="scientific">Pseudomonas gingeri</name>
    <dbReference type="NCBI Taxonomy" id="117681"/>
    <lineage>
        <taxon>Bacteria</taxon>
        <taxon>Pseudomonadati</taxon>
        <taxon>Pseudomonadota</taxon>
        <taxon>Gammaproteobacteria</taxon>
        <taxon>Pseudomonadales</taxon>
        <taxon>Pseudomonadaceae</taxon>
        <taxon>Pseudomonas</taxon>
    </lineage>
</organism>
<dbReference type="RefSeq" id="WP_177144309.1">
    <property type="nucleotide sequence ID" value="NZ_JACAPU010000015.1"/>
</dbReference>
<gene>
    <name evidence="2" type="ORF">HX829_15130</name>
</gene>
<dbReference type="AlphaFoldDB" id="A0A7Y7WE95"/>
<evidence type="ECO:0000313" key="3">
    <source>
        <dbReference type="Proteomes" id="UP000582981"/>
    </source>
</evidence>
<name>A0A7Y7WE95_9PSED</name>
<dbReference type="EMBL" id="JACAPU010000015">
    <property type="protein sequence ID" value="NWB47822.1"/>
    <property type="molecule type" value="Genomic_DNA"/>
</dbReference>
<feature type="compositionally biased region" description="Polar residues" evidence="1">
    <location>
        <begin position="42"/>
        <end position="53"/>
    </location>
</feature>
<reference evidence="2 3" key="1">
    <citation type="submission" date="2020-04" db="EMBL/GenBank/DDBJ databases">
        <title>Molecular characterization of pseudomonads from Agaricus bisporus reveal novel blotch 2 pathogens in Western Europe.</title>
        <authorList>
            <person name="Taparia T."/>
            <person name="Krijger M."/>
            <person name="Haynes E."/>
            <person name="Elpinstone J.G."/>
            <person name="Noble R."/>
            <person name="Van Der Wolf J."/>
        </authorList>
    </citation>
    <scope>NUCLEOTIDE SEQUENCE [LARGE SCALE GENOMIC DNA]</scope>
    <source>
        <strain evidence="2 3">F1001</strain>
    </source>
</reference>
<protein>
    <submittedName>
        <fullName evidence="2">Uncharacterized protein</fullName>
    </submittedName>
</protein>
<evidence type="ECO:0000256" key="1">
    <source>
        <dbReference type="SAM" id="MobiDB-lite"/>
    </source>
</evidence>